<dbReference type="Pfam" id="PF03564">
    <property type="entry name" value="DUF1759"/>
    <property type="match status" value="1"/>
</dbReference>
<evidence type="ECO:0000313" key="1">
    <source>
        <dbReference type="EMBL" id="KYN05013.1"/>
    </source>
</evidence>
<dbReference type="Gene3D" id="2.40.70.10">
    <property type="entry name" value="Acid Proteases"/>
    <property type="match status" value="1"/>
</dbReference>
<dbReference type="STRING" id="456900.A0A151IKK7"/>
<dbReference type="Proteomes" id="UP000078542">
    <property type="component" value="Unassembled WGS sequence"/>
</dbReference>
<dbReference type="PANTHER" id="PTHR47331:SF5">
    <property type="entry name" value="RIBONUCLEASE H"/>
    <property type="match status" value="1"/>
</dbReference>
<organism evidence="1 2">
    <name type="scientific">Cyphomyrmex costatus</name>
    <dbReference type="NCBI Taxonomy" id="456900"/>
    <lineage>
        <taxon>Eukaryota</taxon>
        <taxon>Metazoa</taxon>
        <taxon>Ecdysozoa</taxon>
        <taxon>Arthropoda</taxon>
        <taxon>Hexapoda</taxon>
        <taxon>Insecta</taxon>
        <taxon>Pterygota</taxon>
        <taxon>Neoptera</taxon>
        <taxon>Endopterygota</taxon>
        <taxon>Hymenoptera</taxon>
        <taxon>Apocrita</taxon>
        <taxon>Aculeata</taxon>
        <taxon>Formicoidea</taxon>
        <taxon>Formicidae</taxon>
        <taxon>Myrmicinae</taxon>
        <taxon>Cyphomyrmex</taxon>
    </lineage>
</organism>
<proteinExistence type="predicted"/>
<evidence type="ECO:0000313" key="2">
    <source>
        <dbReference type="Proteomes" id="UP000078542"/>
    </source>
</evidence>
<accession>A0A151IKK7</accession>
<dbReference type="InterPro" id="IPR005312">
    <property type="entry name" value="DUF1759"/>
</dbReference>
<keyword evidence="2" id="KW-1185">Reference proteome</keyword>
<dbReference type="InterPro" id="IPR021109">
    <property type="entry name" value="Peptidase_aspartic_dom_sf"/>
</dbReference>
<protein>
    <submittedName>
        <fullName evidence="1">Uncharacterized protein</fullName>
    </submittedName>
</protein>
<reference evidence="1 2" key="1">
    <citation type="submission" date="2016-03" db="EMBL/GenBank/DDBJ databases">
        <title>Cyphomyrmex costatus WGS genome.</title>
        <authorList>
            <person name="Nygaard S."/>
            <person name="Hu H."/>
            <person name="Boomsma J."/>
            <person name="Zhang G."/>
        </authorList>
    </citation>
    <scope>NUCLEOTIDE SEQUENCE [LARGE SCALE GENOMIC DNA]</scope>
    <source>
        <strain evidence="1">MS0001</strain>
        <tissue evidence="1">Whole body</tissue>
    </source>
</reference>
<gene>
    <name evidence="1" type="ORF">ALC62_04127</name>
</gene>
<dbReference type="AlphaFoldDB" id="A0A151IKK7"/>
<dbReference type="PANTHER" id="PTHR47331">
    <property type="entry name" value="PHD-TYPE DOMAIN-CONTAINING PROTEIN"/>
    <property type="match status" value="1"/>
</dbReference>
<sequence>MSAISRALPNFKKLGQAKMTPAVTRQRLNTLKETFTKCQELDVQLLAADEKVKATHAYFTQNYFLTCEDCYNEAADFMAELLDSHESRELSSAAHEVSGINNSFRATSHLPRINLPTFDGSFEKWESFRDKFKSMICDDHNLTNVDRMHYLCSCVKGSASNALDHLAVTNNNFTIAWNILVSRYDNKRRLITVHLQSLVNLPSIASETSNDLRSLRDQTNKALQALSNLGCATEHWDDLLVFLVSQKLDKSTRKAWELKLGDTVEYPRYSELDRFLEARIRAFDAIAPAISKDKSPTTSKGKTIASHAASNAPFLCPLCKANHLLYQCSTFLKQTPIQRFDFIKTQKRCSNCFSVKHSVKDCTNSRSCKQCNKRHHTLLHFDIPAQPLATEQPSTSTTANLESLSAVASHLITKTVAPNSHILLATARVRVYSSHTCFVNARALLDQGSAATFITESLAQRLRLKKINRSAFITGISEMQSVVRYAAQITITPADRDGPAYSTIALILRSLTKYVPNQIQTARNWSHLKGLKFADDDPMSSDPIDLIIGADLFGLLIINGVRKGAPNEPTAQNTTLGWILSGPTASFSANHSTIEFAHHGVVLETLERDLCRFWEVPRQILRNPEEHQCDEHFRNHTLTYV</sequence>
<dbReference type="EMBL" id="KQ977199">
    <property type="protein sequence ID" value="KYN05013.1"/>
    <property type="molecule type" value="Genomic_DNA"/>
</dbReference>
<name>A0A151IKK7_9HYME</name>